<evidence type="ECO:0000313" key="3">
    <source>
        <dbReference type="Proteomes" id="UP001203852"/>
    </source>
</evidence>
<name>A0AAN6DZY9_9EURO</name>
<comment type="caution">
    <text evidence="2">The sequence shown here is derived from an EMBL/GenBank/DDBJ whole genome shotgun (WGS) entry which is preliminary data.</text>
</comment>
<feature type="region of interest" description="Disordered" evidence="1">
    <location>
        <begin position="622"/>
        <end position="659"/>
    </location>
</feature>
<feature type="compositionally biased region" description="Basic residues" evidence="1">
    <location>
        <begin position="923"/>
        <end position="933"/>
    </location>
</feature>
<organism evidence="2 3">
    <name type="scientific">Exophiala viscosa</name>
    <dbReference type="NCBI Taxonomy" id="2486360"/>
    <lineage>
        <taxon>Eukaryota</taxon>
        <taxon>Fungi</taxon>
        <taxon>Dikarya</taxon>
        <taxon>Ascomycota</taxon>
        <taxon>Pezizomycotina</taxon>
        <taxon>Eurotiomycetes</taxon>
        <taxon>Chaetothyriomycetidae</taxon>
        <taxon>Chaetothyriales</taxon>
        <taxon>Herpotrichiellaceae</taxon>
        <taxon>Exophiala</taxon>
    </lineage>
</organism>
<gene>
    <name evidence="2" type="ORF">EDD36DRAFT_193216</name>
</gene>
<feature type="region of interest" description="Disordered" evidence="1">
    <location>
        <begin position="245"/>
        <end position="285"/>
    </location>
</feature>
<feature type="region of interest" description="Disordered" evidence="1">
    <location>
        <begin position="918"/>
        <end position="951"/>
    </location>
</feature>
<evidence type="ECO:0000313" key="2">
    <source>
        <dbReference type="EMBL" id="KAI1615630.1"/>
    </source>
</evidence>
<proteinExistence type="predicted"/>
<dbReference type="EMBL" id="MU404352">
    <property type="protein sequence ID" value="KAI1615630.1"/>
    <property type="molecule type" value="Genomic_DNA"/>
</dbReference>
<feature type="compositionally biased region" description="Polar residues" evidence="1">
    <location>
        <begin position="627"/>
        <end position="640"/>
    </location>
</feature>
<keyword evidence="3" id="KW-1185">Reference proteome</keyword>
<feature type="region of interest" description="Disordered" evidence="1">
    <location>
        <begin position="110"/>
        <end position="139"/>
    </location>
</feature>
<feature type="region of interest" description="Disordered" evidence="1">
    <location>
        <begin position="788"/>
        <end position="871"/>
    </location>
</feature>
<protein>
    <submittedName>
        <fullName evidence="2">Uncharacterized protein</fullName>
    </submittedName>
</protein>
<reference evidence="2" key="1">
    <citation type="journal article" date="2022" name="bioRxiv">
        <title>Deciphering the potential niche of two novel black yeast fungi from a biological soil crust based on their genomes, phenotypes, and melanin regulation.</title>
        <authorList>
            <consortium name="DOE Joint Genome Institute"/>
            <person name="Carr E.C."/>
            <person name="Barton Q."/>
            <person name="Grambo S."/>
            <person name="Sullivan M."/>
            <person name="Renfro C.M."/>
            <person name="Kuo A."/>
            <person name="Pangilinan J."/>
            <person name="Lipzen A."/>
            <person name="Keymanesh K."/>
            <person name="Savage E."/>
            <person name="Barry K."/>
            <person name="Grigoriev I.V."/>
            <person name="Riekhof W.R."/>
            <person name="Harris S.S."/>
        </authorList>
    </citation>
    <scope>NUCLEOTIDE SEQUENCE</scope>
    <source>
        <strain evidence="2">JF 03-4F</strain>
    </source>
</reference>
<dbReference type="AlphaFoldDB" id="A0AAN6DZY9"/>
<accession>A0AAN6DZY9</accession>
<feature type="region of interest" description="Disordered" evidence="1">
    <location>
        <begin position="557"/>
        <end position="597"/>
    </location>
</feature>
<sequence length="951" mass="104983">MWPLWLIILVAVAGAVAILVIGVCLAVKLERRRHQQILRKHLASNDPARHRRSRFSAQDVSYQSLPLPTTSLRRSVQMPFGIVTISSSNSLTSTIDEDKEARASTTMLYDPEGGLRQQGSKIRSLPSDRSLYNPKSRRQKKTGHFLDLTKAHTSPLSAITEFTDSQTCDSPVNEEFPPNSPTVAEQKKALMKAQRQFSVQWPLAMSKARTDAAPTEVLSMAARASMLMRMYTPYATHHVAQTFRPPTMPRSVSITSTTSSAPDDPLPPLPTTNTYKQTRPCEPRTRGSIASLETISSSVLGMAMSSPRTGIVKGGHGVAAKGGPIDFEFPIEGKPSKASLQADPASRNSHGRGSTVPDAGVDYHRNSTAEHSPARIEESPRARPVPRIVVGGDAFKTIDASTWRSPFPSNNHSFRAADMKRHSMIEPSRIAQWRAASDSLVAEANTPEATSHGLDIRRPASVATGNPLQWDLQGERVANRHSWWFPEGPKRGHRRQNCVRITNLPIPELKPKGVAQLPELEEEQQDVYSADNIDDTNFGIGQPGQIIKARPFMMEISSSQGSTPTPSPFKNRPVLKPGTRPFRKQYINPPSRPAEDKTRFDLDTFISDDGPGNVVFGTPQHLPLSPTPKNSIRLNSTPPSAQHADHLPHDSPILPSPALKSSLLYPHKSVVKGPRNPRTFDQPFHNPQASPLRNKHNPTIRMTRNRRSGEVDLRKSIMLLRSLNSEAKLLEHYSCKSYQEVDFERGDDLAARMHNSSRALAAYNVSGALQNDQSTRLNHSRVVRPTLAAPQPQHLSASPSAASIGGGSVWEDASVRGESPTPSSDLENEPVSFRHDGGGLSDQYRHAQHHAVQSSDLASHHSKHLSTRDRLTSHVGQLPRYQTHIRQYGEENTQPTSTLVQNLERAAKADRWNAIGAQDQFQHTHRERSHNRRSPLGLGLIMDSPTLPAYG</sequence>
<dbReference type="Proteomes" id="UP001203852">
    <property type="component" value="Unassembled WGS sequence"/>
</dbReference>
<feature type="region of interest" description="Disordered" evidence="1">
    <location>
        <begin position="329"/>
        <end position="383"/>
    </location>
</feature>
<feature type="compositionally biased region" description="Basic and acidic residues" evidence="1">
    <location>
        <begin position="361"/>
        <end position="381"/>
    </location>
</feature>
<evidence type="ECO:0000256" key="1">
    <source>
        <dbReference type="SAM" id="MobiDB-lite"/>
    </source>
</evidence>